<evidence type="ECO:0000256" key="1">
    <source>
        <dbReference type="SAM" id="SignalP"/>
    </source>
</evidence>
<evidence type="ECO:0000313" key="4">
    <source>
        <dbReference type="Proteomes" id="UP001267638"/>
    </source>
</evidence>
<dbReference type="Gene3D" id="2.40.128.130">
    <property type="entry name" value="Autotransporter beta-domain"/>
    <property type="match status" value="1"/>
</dbReference>
<feature type="chain" id="PRO_5047375566" description="Autotransporter domain-containing protein" evidence="1">
    <location>
        <begin position="29"/>
        <end position="2365"/>
    </location>
</feature>
<organism evidence="3 4">
    <name type="scientific">Sphingobium xenophagum</name>
    <dbReference type="NCBI Taxonomy" id="121428"/>
    <lineage>
        <taxon>Bacteria</taxon>
        <taxon>Pseudomonadati</taxon>
        <taxon>Pseudomonadota</taxon>
        <taxon>Alphaproteobacteria</taxon>
        <taxon>Sphingomonadales</taxon>
        <taxon>Sphingomonadaceae</taxon>
        <taxon>Sphingobium</taxon>
    </lineage>
</organism>
<feature type="signal peptide" evidence="1">
    <location>
        <begin position="1"/>
        <end position="28"/>
    </location>
</feature>
<comment type="caution">
    <text evidence="3">The sequence shown here is derived from an EMBL/GenBank/DDBJ whole genome shotgun (WGS) entry which is preliminary data.</text>
</comment>
<dbReference type="Proteomes" id="UP001267638">
    <property type="component" value="Unassembled WGS sequence"/>
</dbReference>
<dbReference type="InterPro" id="IPR036709">
    <property type="entry name" value="Autotransporte_beta_dom_sf"/>
</dbReference>
<gene>
    <name evidence="3" type="ORF">J2W40_003750</name>
</gene>
<dbReference type="SUPFAM" id="SSF103515">
    <property type="entry name" value="Autotransporter"/>
    <property type="match status" value="1"/>
</dbReference>
<evidence type="ECO:0000259" key="2">
    <source>
        <dbReference type="PROSITE" id="PS51208"/>
    </source>
</evidence>
<reference evidence="3 4" key="1">
    <citation type="submission" date="2023-07" db="EMBL/GenBank/DDBJ databases">
        <title>Sorghum-associated microbial communities from plants grown in Nebraska, USA.</title>
        <authorList>
            <person name="Schachtman D."/>
        </authorList>
    </citation>
    <scope>NUCLEOTIDE SEQUENCE [LARGE SCALE GENOMIC DNA]</scope>
    <source>
        <strain evidence="3 4">4256</strain>
    </source>
</reference>
<evidence type="ECO:0000313" key="3">
    <source>
        <dbReference type="EMBL" id="MDR7156904.1"/>
    </source>
</evidence>
<sequence length="2365" mass="239630">MQFSDKLRRASGVSLLVLSAMLADVAIAQCQPDPPVTGGTTVCDGTDYDGINITSENTSVSLYSGARISSSSGDAILVQRAHSGIYSSTVLLNIDGHVEGIGHAGVRFDVASAAFASDYLRVVVGSGGRIDGSTGIILSNGPDNAYASMALNVDNSGSIIGGDGYAIRDDTANTAYAYITLVNREDGVMGAISGKLTQLTNDGLIDGGAWSAIDGRMGDGYGPTADLKNNGIIRSDSASATIANIGAGAVVVNTGTIANSSGSPAILGYYYSVDNQAAGMIKGDIIATGATGSLQLTNAGVIDGNVITQASSSPYYATTSTIDSRLGTINGDLLLGGGQDLLIATFDPVAGLRTGVNGRVDGGEGNDTIDVQFEADGAINQRIALPGFEQVRITALNTANVALVDGFVANAPLFLAGNGTITNQTSITLMEPNATIWAGDYYGYSLTFQNEGIINAANAAPYVTALSFGQMTFDNSGSIDVQGNALSLYSTKFTNEGDITSTKRTIYFGSGSMVNSGTIRSTSDIALHVDTNYGLPVINNGLINGAQVGILLNGSLKNSGTISSPQIAVAMTGGALMNEVGGVISGGNLAIGPRDSSYSVHASTIANAGTINGTVNIASSSIYGYGNSYIALQGGILNGDLILGSSDTLAVSLSMSSSAGFDGFNGTVYGNGASLRYMAATDASATLGRLAGFGAISYEVAQDVTLSLSASSAQSDGLILAGKGTVDLAADFNFAEDGLLRIVEGFRLPGENYNNSALLVRSKGALTAIRSATGSFPSYNAMVALGYENSFINDGTLTFQNFAISPYSYVGAISQGLEVTNNGVIRVDGAAAISGAGYVYNNGLITEFENGTASVGVVASYLTNNGTISMNGRAVVADFNATNIINNGVLRSINGIAIAGDGSLNLINEVDGTIEGKDGAIRVGSGGSIRNAGIITGTVNMAYSVYGSSYASSLYISDGGMLNGDLLFGSANDIFLSKGPDIGVSGIIDGGDGFDVFGQTFESSGTVTLGTVSGVNFEAQLVRAEGLDTVLTLESAEPITNGFAIGGDGHIVNRAQSGGIITGRVYAYPFELELEPLASFSNEADIAAFAGSVRAFSNNAMIGENYAGYAGVSIANIDTLSFSNAGIISGDQQYGLAVSLNGNQLREISFSNTGMIAGRAGGYFNADTPATVAIRNAGTISTAIESGISLSLSSSSAGSVVDIDNSGTIESSAKWGSAISLADLFEVPGNFTIANSGTLRANGGGLLISYDYWTDYFYTAPASAIHGSGISGSVLTVTNAQGGVIEALGDASTAILSSLAINVDNDGEINGQAGTVLDANDGLALRLGTTRLAGAIQSIGNHDDRLTNSGIIRGDIDLGFRDDVIVNHGTIIGDVYLRDGDDSFTQLASAILQGTVDGGAGTDSFIVDATGGGAVNADQFVNFERFFQIGEGNVSYSGDFGFDTIGLDGGTVTVAAGETLSSASATTITGGAGNDSVRNAGTIGGGIALAGGDDSIVNGGSIGGSIDMGAGNDSFTEQAGSSVAGLIDGGAGTDLYRVILAGDRNGISAQTGFEQLSVEGQGTLTLALAQGYDLISLLGTNLNLTTNSQFVGQVLGSDAQEQLRLTGDASHVQLGGGNDALIFDLTRAAGRYDGGAGDDSLAFTAQGPITLTGAVTDFEAVSLAGGALIVTGQLGSADGVLRVGDVGERLEIAAGGRLLGQIDMAGGDDIVTFADGALWQGTLSGGAGHDGLILEMANARTLDANSLLGFEAITAQGAAMLTLVNGFTLESLSVEGDLTLASDASLTTGGLTFGSADNRFVINGLFAGTIDGSAGNNRILVNAGSAAAPVRLVAVSNIGGLDMAGGYATVSGDANFGVIDLTSGRLVGLAGSTIRAGSISVRQGATFGSAGHVIGNVNVVGTLSPGASPGTMTVTGNVALAGGSTTLMEISPTLSDQLLISGTLTIAQGAGLVLTADQQVKPGTTLDLIIANGGISGSYTSIVKPDSLFGFIVQDDKRIRLLGQFLNNGSFTPQVQRAIDYTNAVIGAGTASNGLIDALPVLASASGASNPAAFARLTAEPYASAIQMGVENGLTIANATRSIARLSGDDAPRAFSIGQYLGGLGRIAADDQAGLSASRSRSYGLLGGLGIGTDRWSIAGFGGYLDSRQTLRRLGSQTDADGWFAGVAGSYAMGALRFDATLAYHQLDADTDRLTPDGTKADGRFRLKNWVGNLSLSYEAALGSDWAAQPDVALTYVATTRTGLREESGSVWALDVAKDKHDALFANGGIAFGRSRASDAAFRPFVRLGVQYQLKGRSVEALAGFEGSNQGLFSLGARRGELVGSVSGGAEMRVSSALSLFATAAQTYSEDDRRASANIGMKFAF</sequence>
<dbReference type="EMBL" id="JAVDWV010000023">
    <property type="protein sequence ID" value="MDR7156904.1"/>
    <property type="molecule type" value="Genomic_DNA"/>
</dbReference>
<dbReference type="Gene3D" id="2.160.20.160">
    <property type="match status" value="1"/>
</dbReference>
<keyword evidence="4" id="KW-1185">Reference proteome</keyword>
<name>A0ABU1X5Q2_SPHXE</name>
<dbReference type="InterPro" id="IPR005546">
    <property type="entry name" value="Autotransporte_beta"/>
</dbReference>
<dbReference type="PROSITE" id="PS51208">
    <property type="entry name" value="AUTOTRANSPORTER"/>
    <property type="match status" value="1"/>
</dbReference>
<protein>
    <recommendedName>
        <fullName evidence="2">Autotransporter domain-containing protein</fullName>
    </recommendedName>
</protein>
<dbReference type="PRINTS" id="PR00313">
    <property type="entry name" value="CABNDNGRPT"/>
</dbReference>
<accession>A0ABU1X5Q2</accession>
<feature type="domain" description="Autotransporter" evidence="2">
    <location>
        <begin position="2088"/>
        <end position="2365"/>
    </location>
</feature>
<dbReference type="SMART" id="SM00869">
    <property type="entry name" value="Autotransporter"/>
    <property type="match status" value="1"/>
</dbReference>
<keyword evidence="1" id="KW-0732">Signal</keyword>
<proteinExistence type="predicted"/>